<proteinExistence type="predicted"/>
<dbReference type="EMBL" id="HBUF01550031">
    <property type="protein sequence ID" value="CAG6758640.1"/>
    <property type="molecule type" value="Transcribed_RNA"/>
</dbReference>
<dbReference type="EMBL" id="HBUF01401674">
    <property type="protein sequence ID" value="CAG6737065.1"/>
    <property type="molecule type" value="Transcribed_RNA"/>
</dbReference>
<organism evidence="1">
    <name type="scientific">Cacopsylla melanoneura</name>
    <dbReference type="NCBI Taxonomy" id="428564"/>
    <lineage>
        <taxon>Eukaryota</taxon>
        <taxon>Metazoa</taxon>
        <taxon>Ecdysozoa</taxon>
        <taxon>Arthropoda</taxon>
        <taxon>Hexapoda</taxon>
        <taxon>Insecta</taxon>
        <taxon>Pterygota</taxon>
        <taxon>Neoptera</taxon>
        <taxon>Paraneoptera</taxon>
        <taxon>Hemiptera</taxon>
        <taxon>Sternorrhyncha</taxon>
        <taxon>Psylloidea</taxon>
        <taxon>Psyllidae</taxon>
        <taxon>Psyllinae</taxon>
        <taxon>Cacopsylla</taxon>
    </lineage>
</organism>
<evidence type="ECO:0000313" key="1">
    <source>
        <dbReference type="EMBL" id="CAG6737067.1"/>
    </source>
</evidence>
<sequence length="132" mass="14910">MKQVEKFPVFLLIMEVNLKYCQLSNLPLELSTHASMLVKSTLSLVLRQEVCICLIENLAHLFKSFQIRKVLSPTSQYPPTNNSLHSPASKELCVLWRRPAKHPPPLCSSNRLNTQVLTSRISCGHLLVVSCL</sequence>
<dbReference type="EMBL" id="HBUF01401675">
    <property type="protein sequence ID" value="CAG6737067.1"/>
    <property type="molecule type" value="Transcribed_RNA"/>
</dbReference>
<dbReference type="EMBL" id="HBUF01550033">
    <property type="protein sequence ID" value="CAG6758644.1"/>
    <property type="molecule type" value="Transcribed_RNA"/>
</dbReference>
<dbReference type="EMBL" id="HBUF01550032">
    <property type="protein sequence ID" value="CAG6758642.1"/>
    <property type="molecule type" value="Transcribed_RNA"/>
</dbReference>
<reference evidence="1" key="1">
    <citation type="submission" date="2021-05" db="EMBL/GenBank/DDBJ databases">
        <authorList>
            <person name="Alioto T."/>
            <person name="Alioto T."/>
            <person name="Gomez Garrido J."/>
        </authorList>
    </citation>
    <scope>NUCLEOTIDE SEQUENCE</scope>
</reference>
<accession>A0A8D9E1H8</accession>
<dbReference type="AlphaFoldDB" id="A0A8D9E1H8"/>
<protein>
    <submittedName>
        <fullName evidence="1">Uncharacterized protein</fullName>
    </submittedName>
</protein>
<name>A0A8D9E1H8_9HEMI</name>